<organism evidence="1 2">
    <name type="scientific">Ameca splendens</name>
    <dbReference type="NCBI Taxonomy" id="208324"/>
    <lineage>
        <taxon>Eukaryota</taxon>
        <taxon>Metazoa</taxon>
        <taxon>Chordata</taxon>
        <taxon>Craniata</taxon>
        <taxon>Vertebrata</taxon>
        <taxon>Euteleostomi</taxon>
        <taxon>Actinopterygii</taxon>
        <taxon>Neopterygii</taxon>
        <taxon>Teleostei</taxon>
        <taxon>Neoteleostei</taxon>
        <taxon>Acanthomorphata</taxon>
        <taxon>Ovalentaria</taxon>
        <taxon>Atherinomorphae</taxon>
        <taxon>Cyprinodontiformes</taxon>
        <taxon>Goodeidae</taxon>
        <taxon>Ameca</taxon>
    </lineage>
</organism>
<evidence type="ECO:0000313" key="2">
    <source>
        <dbReference type="Proteomes" id="UP001469553"/>
    </source>
</evidence>
<dbReference type="Proteomes" id="UP001469553">
    <property type="component" value="Unassembled WGS sequence"/>
</dbReference>
<comment type="caution">
    <text evidence="1">The sequence shown here is derived from an EMBL/GenBank/DDBJ whole genome shotgun (WGS) entry which is preliminary data.</text>
</comment>
<accession>A0ABV0YMQ8</accession>
<protein>
    <submittedName>
        <fullName evidence="1">Uncharacterized protein</fullName>
    </submittedName>
</protein>
<sequence length="78" mass="8974">MVNPMEADGNWLKFKLSIREGVTCLSDWSDSHEVGTIPELINCVQIPGECFVCARLLGDTWQRAQREGERHHEASRYR</sequence>
<dbReference type="EMBL" id="JAHRIP010038158">
    <property type="protein sequence ID" value="MEQ2294994.1"/>
    <property type="molecule type" value="Genomic_DNA"/>
</dbReference>
<reference evidence="1 2" key="1">
    <citation type="submission" date="2021-06" db="EMBL/GenBank/DDBJ databases">
        <authorList>
            <person name="Palmer J.M."/>
        </authorList>
    </citation>
    <scope>NUCLEOTIDE SEQUENCE [LARGE SCALE GENOMIC DNA]</scope>
    <source>
        <strain evidence="1 2">AS_MEX2019</strain>
        <tissue evidence="1">Muscle</tissue>
    </source>
</reference>
<gene>
    <name evidence="1" type="ORF">AMECASPLE_009577</name>
</gene>
<keyword evidence="2" id="KW-1185">Reference proteome</keyword>
<evidence type="ECO:0000313" key="1">
    <source>
        <dbReference type="EMBL" id="MEQ2294994.1"/>
    </source>
</evidence>
<name>A0ABV0YMQ8_9TELE</name>
<proteinExistence type="predicted"/>